<protein>
    <submittedName>
        <fullName evidence="3">SKAP protein</fullName>
    </submittedName>
</protein>
<dbReference type="AlphaFoldDB" id="A0A7K8XXD6"/>
<organism evidence="3 4">
    <name type="scientific">Eubucco bourcierii</name>
    <name type="common">red-headed barbet</name>
    <dbReference type="NCBI Taxonomy" id="91767"/>
    <lineage>
        <taxon>Eukaryota</taxon>
        <taxon>Metazoa</taxon>
        <taxon>Chordata</taxon>
        <taxon>Craniata</taxon>
        <taxon>Vertebrata</taxon>
        <taxon>Euteleostomi</taxon>
        <taxon>Archelosauria</taxon>
        <taxon>Archosauria</taxon>
        <taxon>Dinosauria</taxon>
        <taxon>Saurischia</taxon>
        <taxon>Theropoda</taxon>
        <taxon>Coelurosauria</taxon>
        <taxon>Aves</taxon>
        <taxon>Neognathae</taxon>
        <taxon>Neoaves</taxon>
        <taxon>Telluraves</taxon>
        <taxon>Coraciimorphae</taxon>
        <taxon>Piciformes</taxon>
        <taxon>Ramphastidae</taxon>
        <taxon>Eubucco</taxon>
    </lineage>
</organism>
<dbReference type="GO" id="GO:0072686">
    <property type="term" value="C:mitotic spindle"/>
    <property type="evidence" value="ECO:0007669"/>
    <property type="project" value="TreeGrafter"/>
</dbReference>
<comment type="caution">
    <text evidence="3">The sequence shown here is derived from an EMBL/GenBank/DDBJ whole genome shotgun (WGS) entry which is preliminary data.</text>
</comment>
<evidence type="ECO:0000256" key="1">
    <source>
        <dbReference type="SAM" id="Coils"/>
    </source>
</evidence>
<name>A0A7K8XXD6_9PICI</name>
<feature type="coiled-coil region" evidence="1">
    <location>
        <begin position="150"/>
        <end position="213"/>
    </location>
</feature>
<feature type="coiled-coil region" evidence="1">
    <location>
        <begin position="79"/>
        <end position="113"/>
    </location>
</feature>
<dbReference type="InterPro" id="IPR033373">
    <property type="entry name" value="SKAP"/>
</dbReference>
<dbReference type="PANTHER" id="PTHR31940:SF2">
    <property type="entry name" value="SMALL KINETOCHORE-ASSOCIATED PROTEIN"/>
    <property type="match status" value="1"/>
</dbReference>
<dbReference type="GO" id="GO:0007051">
    <property type="term" value="P:spindle organization"/>
    <property type="evidence" value="ECO:0007669"/>
    <property type="project" value="InterPro"/>
</dbReference>
<dbReference type="GO" id="GO:0000776">
    <property type="term" value="C:kinetochore"/>
    <property type="evidence" value="ECO:0007669"/>
    <property type="project" value="InterPro"/>
</dbReference>
<evidence type="ECO:0000313" key="4">
    <source>
        <dbReference type="Proteomes" id="UP000583613"/>
    </source>
</evidence>
<dbReference type="GO" id="GO:0034451">
    <property type="term" value="C:centriolar satellite"/>
    <property type="evidence" value="ECO:0007669"/>
    <property type="project" value="TreeGrafter"/>
</dbReference>
<dbReference type="GO" id="GO:0051988">
    <property type="term" value="P:regulation of attachment of spindle microtubules to kinetochore"/>
    <property type="evidence" value="ECO:0007669"/>
    <property type="project" value="InterPro"/>
</dbReference>
<accession>A0A7K8XXD6</accession>
<dbReference type="PANTHER" id="PTHR31940">
    <property type="entry name" value="SMALL KINETOCHORE-ASSOCIATED PROTEIN"/>
    <property type="match status" value="1"/>
</dbReference>
<evidence type="ECO:0000256" key="2">
    <source>
        <dbReference type="SAM" id="MobiDB-lite"/>
    </source>
</evidence>
<dbReference type="EMBL" id="VWZE01020046">
    <property type="protein sequence ID" value="NXF95310.1"/>
    <property type="molecule type" value="Genomic_DNA"/>
</dbReference>
<dbReference type="OrthoDB" id="9940269at2759"/>
<feature type="non-terminal residue" evidence="3">
    <location>
        <position position="1"/>
    </location>
</feature>
<sequence>FSSKKLCGSKAAEMEFSKIPSFSSSVSVEGASKVAKQGLPKSGKKVEPPSKTTAARGLPKRSNLQVGLQMKNQMLETENQQLHFELTEARGTIKELEEEKGLLMQEIEKLRKSQETCMVILAKRFINPDSKTLEEEEKIQECQQHTQSLTQKLLEELKQFNQAAAEERKALQACMAKWQAATAKMQQETMEKRASLQVQMKNCTAILDEMEQLL</sequence>
<gene>
    <name evidence="3" type="primary">Knstrn</name>
    <name evidence="3" type="ORF">EUBBOU_R14164</name>
</gene>
<dbReference type="GO" id="GO:0035371">
    <property type="term" value="C:microtubule plus-end"/>
    <property type="evidence" value="ECO:0007669"/>
    <property type="project" value="TreeGrafter"/>
</dbReference>
<feature type="non-terminal residue" evidence="3">
    <location>
        <position position="214"/>
    </location>
</feature>
<dbReference type="GO" id="GO:0000070">
    <property type="term" value="P:mitotic sister chromatid segregation"/>
    <property type="evidence" value="ECO:0007669"/>
    <property type="project" value="TreeGrafter"/>
</dbReference>
<proteinExistence type="predicted"/>
<reference evidence="3 4" key="1">
    <citation type="submission" date="2019-09" db="EMBL/GenBank/DDBJ databases">
        <title>Bird 10,000 Genomes (B10K) Project - Family phase.</title>
        <authorList>
            <person name="Zhang G."/>
        </authorList>
    </citation>
    <scope>NUCLEOTIDE SEQUENCE [LARGE SCALE GENOMIC DNA]</scope>
    <source>
        <strain evidence="3">B10K-DU-001-04</strain>
        <tissue evidence="3">Muscle</tissue>
    </source>
</reference>
<keyword evidence="1" id="KW-0175">Coiled coil</keyword>
<evidence type="ECO:0000313" key="3">
    <source>
        <dbReference type="EMBL" id="NXF95310.1"/>
    </source>
</evidence>
<keyword evidence="4" id="KW-1185">Reference proteome</keyword>
<feature type="region of interest" description="Disordered" evidence="2">
    <location>
        <begin position="33"/>
        <end position="56"/>
    </location>
</feature>
<dbReference type="Proteomes" id="UP000583613">
    <property type="component" value="Unassembled WGS sequence"/>
</dbReference>